<feature type="compositionally biased region" description="Low complexity" evidence="3">
    <location>
        <begin position="333"/>
        <end position="344"/>
    </location>
</feature>
<dbReference type="InParanoid" id="A0A4Q1BEF6"/>
<organism evidence="5 6">
    <name type="scientific">Tremella mesenterica</name>
    <name type="common">Jelly fungus</name>
    <dbReference type="NCBI Taxonomy" id="5217"/>
    <lineage>
        <taxon>Eukaryota</taxon>
        <taxon>Fungi</taxon>
        <taxon>Dikarya</taxon>
        <taxon>Basidiomycota</taxon>
        <taxon>Agaricomycotina</taxon>
        <taxon>Tremellomycetes</taxon>
        <taxon>Tremellales</taxon>
        <taxon>Tremellaceae</taxon>
        <taxon>Tremella</taxon>
    </lineage>
</organism>
<evidence type="ECO:0000256" key="2">
    <source>
        <dbReference type="PROSITE-ProRule" id="PRU00176"/>
    </source>
</evidence>
<feature type="region of interest" description="Disordered" evidence="3">
    <location>
        <begin position="1"/>
        <end position="46"/>
    </location>
</feature>
<dbReference type="InterPro" id="IPR012677">
    <property type="entry name" value="Nucleotide-bd_a/b_plait_sf"/>
</dbReference>
<dbReference type="GO" id="GO:1990904">
    <property type="term" value="C:ribonucleoprotein complex"/>
    <property type="evidence" value="ECO:0007669"/>
    <property type="project" value="TreeGrafter"/>
</dbReference>
<dbReference type="PANTHER" id="PTHR23003:SF64">
    <property type="entry name" value="RRM DOMAIN-CONTAINING PROTEIN"/>
    <property type="match status" value="1"/>
</dbReference>
<comment type="caution">
    <text evidence="5">The sequence shown here is derived from an EMBL/GenBank/DDBJ whole genome shotgun (WGS) entry which is preliminary data.</text>
</comment>
<feature type="domain" description="RRM" evidence="4">
    <location>
        <begin position="98"/>
        <end position="175"/>
    </location>
</feature>
<keyword evidence="1 2" id="KW-0694">RNA-binding</keyword>
<reference evidence="5 6" key="1">
    <citation type="submission" date="2016-06" db="EMBL/GenBank/DDBJ databases">
        <title>Evolution of pathogenesis and genome organization in the Tremellales.</title>
        <authorList>
            <person name="Cuomo C."/>
            <person name="Litvintseva A."/>
            <person name="Heitman J."/>
            <person name="Chen Y."/>
            <person name="Sun S."/>
            <person name="Springer D."/>
            <person name="Dromer F."/>
            <person name="Young S."/>
            <person name="Zeng Q."/>
            <person name="Chapman S."/>
            <person name="Gujja S."/>
            <person name="Saif S."/>
            <person name="Birren B."/>
        </authorList>
    </citation>
    <scope>NUCLEOTIDE SEQUENCE [LARGE SCALE GENOMIC DNA]</scope>
    <source>
        <strain evidence="5 6">ATCC 28783</strain>
    </source>
</reference>
<accession>A0A4Q1BEF6</accession>
<dbReference type="SUPFAM" id="SSF54928">
    <property type="entry name" value="RNA-binding domain, RBD"/>
    <property type="match status" value="2"/>
</dbReference>
<keyword evidence="6" id="KW-1185">Reference proteome</keyword>
<dbReference type="Proteomes" id="UP000289152">
    <property type="component" value="Unassembled WGS sequence"/>
</dbReference>
<proteinExistence type="predicted"/>
<dbReference type="InterPro" id="IPR000504">
    <property type="entry name" value="RRM_dom"/>
</dbReference>
<feature type="domain" description="RRM" evidence="4">
    <location>
        <begin position="446"/>
        <end position="523"/>
    </location>
</feature>
<dbReference type="EMBL" id="SDIL01000090">
    <property type="protein sequence ID" value="RXK36666.1"/>
    <property type="molecule type" value="Genomic_DNA"/>
</dbReference>
<dbReference type="GO" id="GO:0003729">
    <property type="term" value="F:mRNA binding"/>
    <property type="evidence" value="ECO:0007669"/>
    <property type="project" value="TreeGrafter"/>
</dbReference>
<evidence type="ECO:0000256" key="1">
    <source>
        <dbReference type="ARBA" id="ARBA00022884"/>
    </source>
</evidence>
<dbReference type="SMART" id="SM00360">
    <property type="entry name" value="RRM"/>
    <property type="match status" value="2"/>
</dbReference>
<dbReference type="GO" id="GO:0005737">
    <property type="term" value="C:cytoplasm"/>
    <property type="evidence" value="ECO:0007669"/>
    <property type="project" value="TreeGrafter"/>
</dbReference>
<dbReference type="InterPro" id="IPR035979">
    <property type="entry name" value="RBD_domain_sf"/>
</dbReference>
<dbReference type="GO" id="GO:0005634">
    <property type="term" value="C:nucleus"/>
    <property type="evidence" value="ECO:0007669"/>
    <property type="project" value="TreeGrafter"/>
</dbReference>
<feature type="compositionally biased region" description="Pro residues" evidence="3">
    <location>
        <begin position="1"/>
        <end position="10"/>
    </location>
</feature>
<evidence type="ECO:0000259" key="4">
    <source>
        <dbReference type="PROSITE" id="PS50102"/>
    </source>
</evidence>
<dbReference type="STRING" id="5217.A0A4Q1BEF6"/>
<sequence length="858" mass="91745">MNDFIPPPTHTPMFTYQPAPHELPISHSQPLSRTHSRPHSPSRPLTSDEIDAVIANAEANAPPPPPLLPEPPIEVLSRSITPLMTNLLPAAVGVDGRVNLFVGNLPYRVRWQDLKDLFRKAGTVLRADVSLNSDNRSRGYGTVLMGSREDAARAIDRFNGFTWQTRTLEVRPDRLPPEYEPHPHHAIPRPSMYPYQNMSGMGHPPFPLPGHLTPSNSSTWLPGQLPAPRPPLGFPHGPGSQPMFGTHPMPGFNPSTHPSHLGASGSPPLISHSPTPPFGPNGLPLPLSGQNTGSHGFLPLGASPLAGSLTAGTFNEEPRRGSFAAFVQSISPNASSTSLPRSASPAPPLSLPLSRGSSNGGLPGYASSSDHPNPQPRPTRDPVPSNLGNLPPPFPGGRSDVPSDGQGLSDRPASSPSDMPVTVPFGMEGLLHNGAVLGPPSTLHDRVVFVTNLPIHMQWQSLKDLLRPAGYIIRADVATDADGRSRGYGTALFASEGDAASAVKLFDGTHVGDNQITVHLEKAHSRPPSESTAVSMTAVGKSREPSPAAVIRHPANIDVTINPSRVNGVSPVSQKVPWALNTGQNTQFTPARPLRRIDDSTPQIGNFRHAHPGPINLPSYQPMDNFNPMSPLQTRGLPPMTPSMPGFVFHAYPETPPVMHSFLPPGPSAPFSPGIPITSPTQRPFNPLLNPAPGAPIYRYTTGSAQLGTPTTQTFPNNPIRPRAGPVGQPTISQTLGDYFSTLSIDGSDITGKLTPSPSPLNARDRLADRTLAQEPTKVSPDFERYDYDGQKEMSQESNKDCDNSGIISSVSADAMFGRGKDDLRANRVSMDELRPSVSELGERRASYGDIVAGLKEK</sequence>
<evidence type="ECO:0000313" key="6">
    <source>
        <dbReference type="Proteomes" id="UP000289152"/>
    </source>
</evidence>
<dbReference type="PANTHER" id="PTHR23003">
    <property type="entry name" value="RNA RECOGNITION MOTIF RRM DOMAIN CONTAINING PROTEIN"/>
    <property type="match status" value="1"/>
</dbReference>
<evidence type="ECO:0000313" key="5">
    <source>
        <dbReference type="EMBL" id="RXK36666.1"/>
    </source>
</evidence>
<feature type="region of interest" description="Disordered" evidence="3">
    <location>
        <begin position="332"/>
        <end position="421"/>
    </location>
</feature>
<dbReference type="VEuPathDB" id="FungiDB:TREMEDRAFT_56132"/>
<name>A0A4Q1BEF6_TREME</name>
<gene>
    <name evidence="5" type="ORF">M231_06053</name>
</gene>
<feature type="region of interest" description="Disordered" evidence="3">
    <location>
        <begin position="209"/>
        <end position="283"/>
    </location>
</feature>
<dbReference type="OrthoDB" id="1049195at2759"/>
<dbReference type="FunFam" id="3.30.70.330:FF:000145">
    <property type="entry name" value="Putative RNP domain-containing protein"/>
    <property type="match status" value="1"/>
</dbReference>
<evidence type="ECO:0000256" key="3">
    <source>
        <dbReference type="SAM" id="MobiDB-lite"/>
    </source>
</evidence>
<dbReference type="InterPro" id="IPR050374">
    <property type="entry name" value="RRT5_SRSF_SR"/>
</dbReference>
<dbReference type="Pfam" id="PF00076">
    <property type="entry name" value="RRM_1"/>
    <property type="match status" value="2"/>
</dbReference>
<dbReference type="Gene3D" id="3.30.70.330">
    <property type="match status" value="2"/>
</dbReference>
<protein>
    <recommendedName>
        <fullName evidence="4">RRM domain-containing protein</fullName>
    </recommendedName>
</protein>
<dbReference type="PROSITE" id="PS50102">
    <property type="entry name" value="RRM"/>
    <property type="match status" value="2"/>
</dbReference>
<dbReference type="AlphaFoldDB" id="A0A4Q1BEF6"/>